<dbReference type="SUPFAM" id="SSF47384">
    <property type="entry name" value="Homodimeric domain of signal transducing histidine kinase"/>
    <property type="match status" value="1"/>
</dbReference>
<dbReference type="InterPro" id="IPR031621">
    <property type="entry name" value="HisKA_7TM"/>
</dbReference>
<evidence type="ECO:0000256" key="1">
    <source>
        <dbReference type="ARBA" id="ARBA00000085"/>
    </source>
</evidence>
<dbReference type="InterPro" id="IPR005467">
    <property type="entry name" value="His_kinase_dom"/>
</dbReference>
<accession>A0ABX0N9X8</accession>
<dbReference type="CDD" id="cd00082">
    <property type="entry name" value="HisKA"/>
    <property type="match status" value="1"/>
</dbReference>
<dbReference type="Pfam" id="PF00512">
    <property type="entry name" value="HisKA"/>
    <property type="match status" value="1"/>
</dbReference>
<feature type="domain" description="Histidine kinase" evidence="5">
    <location>
        <begin position="427"/>
        <end position="621"/>
    </location>
</feature>
<dbReference type="PROSITE" id="PS50109">
    <property type="entry name" value="HIS_KIN"/>
    <property type="match status" value="1"/>
</dbReference>
<evidence type="ECO:0000256" key="2">
    <source>
        <dbReference type="ARBA" id="ARBA00012438"/>
    </source>
</evidence>
<evidence type="ECO:0000256" key="3">
    <source>
        <dbReference type="ARBA" id="ARBA00022553"/>
    </source>
</evidence>
<dbReference type="PRINTS" id="PR00344">
    <property type="entry name" value="BCTRLSENSOR"/>
</dbReference>
<evidence type="ECO:0000256" key="4">
    <source>
        <dbReference type="SAM" id="Phobius"/>
    </source>
</evidence>
<dbReference type="InterPro" id="IPR004358">
    <property type="entry name" value="Sig_transdc_His_kin-like_C"/>
</dbReference>
<dbReference type="EC" id="2.7.13.3" evidence="2"/>
<dbReference type="SUPFAM" id="SSF55874">
    <property type="entry name" value="ATPase domain of HSP90 chaperone/DNA topoisomerase II/histidine kinase"/>
    <property type="match status" value="1"/>
</dbReference>
<reference evidence="6 7" key="1">
    <citation type="submission" date="2019-10" db="EMBL/GenBank/DDBJ databases">
        <title>Taxonomy of Antarctic Massilia spp.: description of Massilia rubra sp. nov., Massilia aquatica sp. nov., Massilia mucilaginosa sp. nov., Massilia frigida sp. nov. isolated from streams, lakes and regoliths.</title>
        <authorList>
            <person name="Holochova P."/>
            <person name="Sedlacek I."/>
            <person name="Kralova S."/>
            <person name="Maslanova I."/>
            <person name="Busse H.-J."/>
            <person name="Stankova E."/>
            <person name="Vrbovska V."/>
            <person name="Kovarovic V."/>
            <person name="Bartak M."/>
            <person name="Svec P."/>
            <person name="Pantucek R."/>
        </authorList>
    </citation>
    <scope>NUCLEOTIDE SEQUENCE [LARGE SCALE GENOMIC DNA]</scope>
    <source>
        <strain evidence="6 7">CCM 8695</strain>
    </source>
</reference>
<evidence type="ECO:0000259" key="5">
    <source>
        <dbReference type="PROSITE" id="PS50109"/>
    </source>
</evidence>
<dbReference type="Pfam" id="PF02518">
    <property type="entry name" value="HATPase_c"/>
    <property type="match status" value="1"/>
</dbReference>
<dbReference type="PANTHER" id="PTHR43547">
    <property type="entry name" value="TWO-COMPONENT HISTIDINE KINASE"/>
    <property type="match status" value="1"/>
</dbReference>
<feature type="transmembrane region" description="Helical" evidence="4">
    <location>
        <begin position="261"/>
        <end position="278"/>
    </location>
</feature>
<dbReference type="Gene3D" id="1.10.287.130">
    <property type="match status" value="1"/>
</dbReference>
<keyword evidence="7" id="KW-1185">Reference proteome</keyword>
<dbReference type="Pfam" id="PF16927">
    <property type="entry name" value="HisKA_7TM"/>
    <property type="match status" value="1"/>
</dbReference>
<proteinExistence type="predicted"/>
<feature type="transmembrane region" description="Helical" evidence="4">
    <location>
        <begin position="227"/>
        <end position="249"/>
    </location>
</feature>
<dbReference type="InterPro" id="IPR003661">
    <property type="entry name" value="HisK_dim/P_dom"/>
</dbReference>
<dbReference type="Proteomes" id="UP000621455">
    <property type="component" value="Unassembled WGS sequence"/>
</dbReference>
<evidence type="ECO:0000313" key="6">
    <source>
        <dbReference type="EMBL" id="NHZ82231.1"/>
    </source>
</evidence>
<dbReference type="InterPro" id="IPR036097">
    <property type="entry name" value="HisK_dim/P_sf"/>
</dbReference>
<dbReference type="EMBL" id="WHJG01000030">
    <property type="protein sequence ID" value="NHZ82231.1"/>
    <property type="molecule type" value="Genomic_DNA"/>
</dbReference>
<dbReference type="Gene3D" id="3.30.565.10">
    <property type="entry name" value="Histidine kinase-like ATPase, C-terminal domain"/>
    <property type="match status" value="1"/>
</dbReference>
<name>A0ABX0N9X8_9BURK</name>
<dbReference type="RefSeq" id="WP_167090037.1">
    <property type="nucleotide sequence ID" value="NZ_WHJG01000030.1"/>
</dbReference>
<dbReference type="SMART" id="SM00387">
    <property type="entry name" value="HATPase_c"/>
    <property type="match status" value="1"/>
</dbReference>
<feature type="transmembrane region" description="Helical" evidence="4">
    <location>
        <begin position="97"/>
        <end position="122"/>
    </location>
</feature>
<keyword evidence="4" id="KW-1133">Transmembrane helix</keyword>
<comment type="caution">
    <text evidence="6">The sequence shown here is derived from an EMBL/GenBank/DDBJ whole genome shotgun (WGS) entry which is preliminary data.</text>
</comment>
<keyword evidence="4" id="KW-0812">Transmembrane</keyword>
<dbReference type="InterPro" id="IPR003594">
    <property type="entry name" value="HATPase_dom"/>
</dbReference>
<dbReference type="PANTHER" id="PTHR43547:SF2">
    <property type="entry name" value="HYBRID SIGNAL TRANSDUCTION HISTIDINE KINASE C"/>
    <property type="match status" value="1"/>
</dbReference>
<keyword evidence="4" id="KW-0472">Membrane</keyword>
<feature type="transmembrane region" description="Helical" evidence="4">
    <location>
        <begin position="6"/>
        <end position="26"/>
    </location>
</feature>
<feature type="transmembrane region" description="Helical" evidence="4">
    <location>
        <begin position="168"/>
        <end position="187"/>
    </location>
</feature>
<gene>
    <name evidence="6" type="ORF">F2P44_23550</name>
</gene>
<feature type="transmembrane region" description="Helical" evidence="4">
    <location>
        <begin position="38"/>
        <end position="59"/>
    </location>
</feature>
<dbReference type="SMART" id="SM00388">
    <property type="entry name" value="HisKA"/>
    <property type="match status" value="1"/>
</dbReference>
<dbReference type="InterPro" id="IPR036890">
    <property type="entry name" value="HATPase_C_sf"/>
</dbReference>
<comment type="catalytic activity">
    <reaction evidence="1">
        <text>ATP + protein L-histidine = ADP + protein N-phospho-L-histidine.</text>
        <dbReference type="EC" id="2.7.13.3"/>
    </reaction>
</comment>
<keyword evidence="3" id="KW-0597">Phosphoprotein</keyword>
<dbReference type="PROSITE" id="PS51257">
    <property type="entry name" value="PROKAR_LIPOPROTEIN"/>
    <property type="match status" value="1"/>
</dbReference>
<sequence>MDIYRVYYFSLVIQGCISLGLAAWLWAKAPHQSGIKPLALFCVGIGCWALGQLGMHLGGDAVAALGKRLVNCGPINAVFFLHFVFRFLRRERPRQLLAVYLLGIVTLVLIQLLDMGTLAPWLGFRRYYFFPVWGSIPGIIVSSISVWAYLLLLAAWPAAAPRQRGKILAIWFAGVWGSGASLMFLNASLGIDIFPYSVILLPGYALLLVFGILRYDLMVVNLWANRLLAWLVLMAIAVALASLLLSVAARTGFAPLAAMPLWQLWLLGTAMLGVMLVLEGPSRRAMERLVFPGAHLEAGVLADWRLRLDAASSWPELERIAASTLGAHLRQPMRVVLGDARPAGDGAGKPGVHCYLAAGKDGEAPHWRSDLMEWEGATPSVTRVGEVFGALLAAAAARLDQLLRYAEHEKERLQQAHLLELGGLAATVAHELRNPLNIISMAAVMAPPEVRAEIRAQIERADHLIQDLLSYSGEVRLNRQRMPVAELVQRVAAGHPSQAIDVDVDQALCLHIDPMRGEQILGNLIGNAMAMLRGRSDPRILVAAEAQADGQVLLRVCDNGPGVPADLAADLFQPFTTRRPGGTGLGLAIVRRLVEAHGGSVRLGERAGWNCCFELLLPGSP</sequence>
<feature type="transmembrane region" description="Helical" evidence="4">
    <location>
        <begin position="193"/>
        <end position="215"/>
    </location>
</feature>
<feature type="transmembrane region" description="Helical" evidence="4">
    <location>
        <begin position="128"/>
        <end position="156"/>
    </location>
</feature>
<evidence type="ECO:0000313" key="7">
    <source>
        <dbReference type="Proteomes" id="UP000621455"/>
    </source>
</evidence>
<organism evidence="6 7">
    <name type="scientific">Massilia frigida</name>
    <dbReference type="NCBI Taxonomy" id="2609281"/>
    <lineage>
        <taxon>Bacteria</taxon>
        <taxon>Pseudomonadati</taxon>
        <taxon>Pseudomonadota</taxon>
        <taxon>Betaproteobacteria</taxon>
        <taxon>Burkholderiales</taxon>
        <taxon>Oxalobacteraceae</taxon>
        <taxon>Telluria group</taxon>
        <taxon>Massilia</taxon>
    </lineage>
</organism>
<protein>
    <recommendedName>
        <fullName evidence="2">histidine kinase</fullName>
        <ecNumber evidence="2">2.7.13.3</ecNumber>
    </recommendedName>
</protein>